<evidence type="ECO:0000256" key="8">
    <source>
        <dbReference type="SAM" id="Coils"/>
    </source>
</evidence>
<dbReference type="HOGENOM" id="CLU_012817_10_3_10"/>
<keyword evidence="11" id="KW-1185">Reference proteome</keyword>
<keyword evidence="5" id="KW-0812">Transmembrane</keyword>
<dbReference type="InterPro" id="IPR003423">
    <property type="entry name" value="OMP_efflux"/>
</dbReference>
<dbReference type="KEGG" id="sgn:SGRA_0407"/>
<dbReference type="AlphaFoldDB" id="H6L910"/>
<dbReference type="GO" id="GO:0015288">
    <property type="term" value="F:porin activity"/>
    <property type="evidence" value="ECO:0007669"/>
    <property type="project" value="TreeGrafter"/>
</dbReference>
<keyword evidence="6" id="KW-0472">Membrane</keyword>
<dbReference type="Pfam" id="PF02321">
    <property type="entry name" value="OEP"/>
    <property type="match status" value="1"/>
</dbReference>
<evidence type="ECO:0000256" key="1">
    <source>
        <dbReference type="ARBA" id="ARBA00004442"/>
    </source>
</evidence>
<feature type="signal peptide" evidence="9">
    <location>
        <begin position="1"/>
        <end position="19"/>
    </location>
</feature>
<dbReference type="STRING" id="984262.SGRA_0407"/>
<evidence type="ECO:0000313" key="11">
    <source>
        <dbReference type="Proteomes" id="UP000007519"/>
    </source>
</evidence>
<keyword evidence="9" id="KW-0732">Signal</keyword>
<proteinExistence type="inferred from homology"/>
<feature type="chain" id="PRO_5003604799" evidence="9">
    <location>
        <begin position="20"/>
        <end position="456"/>
    </location>
</feature>
<evidence type="ECO:0000256" key="4">
    <source>
        <dbReference type="ARBA" id="ARBA00022452"/>
    </source>
</evidence>
<feature type="coiled-coil region" evidence="8">
    <location>
        <begin position="344"/>
        <end position="403"/>
    </location>
</feature>
<dbReference type="PANTHER" id="PTHR30026">
    <property type="entry name" value="OUTER MEMBRANE PROTEIN TOLC"/>
    <property type="match status" value="1"/>
</dbReference>
<dbReference type="InterPro" id="IPR051906">
    <property type="entry name" value="TolC-like"/>
</dbReference>
<dbReference type="eggNOG" id="COG1538">
    <property type="taxonomic scope" value="Bacteria"/>
</dbReference>
<dbReference type="Proteomes" id="UP000007519">
    <property type="component" value="Chromosome"/>
</dbReference>
<evidence type="ECO:0000256" key="2">
    <source>
        <dbReference type="ARBA" id="ARBA00007613"/>
    </source>
</evidence>
<dbReference type="OrthoDB" id="1674454at2"/>
<dbReference type="GO" id="GO:0009279">
    <property type="term" value="C:cell outer membrane"/>
    <property type="evidence" value="ECO:0007669"/>
    <property type="project" value="UniProtKB-SubCell"/>
</dbReference>
<protein>
    <submittedName>
        <fullName evidence="10">Outer membrane efflux protein</fullName>
    </submittedName>
</protein>
<dbReference type="SUPFAM" id="SSF56954">
    <property type="entry name" value="Outer membrane efflux proteins (OEP)"/>
    <property type="match status" value="1"/>
</dbReference>
<evidence type="ECO:0000256" key="5">
    <source>
        <dbReference type="ARBA" id="ARBA00022692"/>
    </source>
</evidence>
<keyword evidence="3" id="KW-0813">Transport</keyword>
<keyword evidence="7" id="KW-0998">Cell outer membrane</keyword>
<dbReference type="RefSeq" id="WP_014373393.1">
    <property type="nucleotide sequence ID" value="NC_016940.1"/>
</dbReference>
<evidence type="ECO:0000256" key="7">
    <source>
        <dbReference type="ARBA" id="ARBA00023237"/>
    </source>
</evidence>
<name>H6L910_SAPGL</name>
<organism evidence="10 11">
    <name type="scientific">Saprospira grandis (strain Lewin)</name>
    <dbReference type="NCBI Taxonomy" id="984262"/>
    <lineage>
        <taxon>Bacteria</taxon>
        <taxon>Pseudomonadati</taxon>
        <taxon>Bacteroidota</taxon>
        <taxon>Saprospiria</taxon>
        <taxon>Saprospirales</taxon>
        <taxon>Saprospiraceae</taxon>
        <taxon>Saprospira</taxon>
    </lineage>
</organism>
<evidence type="ECO:0000256" key="3">
    <source>
        <dbReference type="ARBA" id="ARBA00022448"/>
    </source>
</evidence>
<dbReference type="GO" id="GO:1990281">
    <property type="term" value="C:efflux pump complex"/>
    <property type="evidence" value="ECO:0007669"/>
    <property type="project" value="TreeGrafter"/>
</dbReference>
<dbReference type="EMBL" id="CP002831">
    <property type="protein sequence ID" value="AFC23146.1"/>
    <property type="molecule type" value="Genomic_DNA"/>
</dbReference>
<comment type="similarity">
    <text evidence="2">Belongs to the outer membrane factor (OMF) (TC 1.B.17) family.</text>
</comment>
<keyword evidence="4" id="KW-1134">Transmembrane beta strand</keyword>
<evidence type="ECO:0000256" key="6">
    <source>
        <dbReference type="ARBA" id="ARBA00023136"/>
    </source>
</evidence>
<comment type="subcellular location">
    <subcellularLocation>
        <location evidence="1">Cell outer membrane</location>
    </subcellularLocation>
</comment>
<evidence type="ECO:0000313" key="10">
    <source>
        <dbReference type="EMBL" id="AFC23146.1"/>
    </source>
</evidence>
<dbReference type="Gene3D" id="1.20.1600.10">
    <property type="entry name" value="Outer membrane efflux proteins (OEP)"/>
    <property type="match status" value="1"/>
</dbReference>
<dbReference type="PANTHER" id="PTHR30026:SF20">
    <property type="entry name" value="OUTER MEMBRANE PROTEIN TOLC"/>
    <property type="match status" value="1"/>
</dbReference>
<dbReference type="GO" id="GO:0015562">
    <property type="term" value="F:efflux transmembrane transporter activity"/>
    <property type="evidence" value="ECO:0007669"/>
    <property type="project" value="InterPro"/>
</dbReference>
<evidence type="ECO:0000256" key="9">
    <source>
        <dbReference type="SAM" id="SignalP"/>
    </source>
</evidence>
<accession>H6L910</accession>
<reference evidence="10 11" key="1">
    <citation type="journal article" date="2012" name="Stand. Genomic Sci.">
        <title>Complete genome sequencing and analysis of Saprospira grandis str. Lewin, a predatory marine bacterium.</title>
        <authorList>
            <person name="Saw J.H."/>
            <person name="Yuryev A."/>
            <person name="Kanbe M."/>
            <person name="Hou S."/>
            <person name="Young A.G."/>
            <person name="Aizawa S."/>
            <person name="Alam M."/>
        </authorList>
    </citation>
    <scope>NUCLEOTIDE SEQUENCE [LARGE SCALE GENOMIC DNA]</scope>
    <source>
        <strain evidence="10 11">Lewin</strain>
    </source>
</reference>
<keyword evidence="8" id="KW-0175">Coiled coil</keyword>
<gene>
    <name evidence="10" type="ordered locus">SGRA_0407</name>
</gene>
<sequence>MKKLMFSFFLFWAALPIRAQEFIPQEFWGLWEATAKRDAGLKSFDLAQEQILLQDKALRYRFLPNLELNASYTRLGEDLRFDSDMESLLMGSQRLLAKEALGIPFNAALPEQVPLSEIPPILERNILKASADMNWLLYSGGKIKQGRKALQAKGELQLAQKQMQKETLFNNLLQTYDQLGLLLAAEKVLSQTGDYLAQQENFVEKAIANGLAIPIDRKKIELAKKQLALKVEEQKSKKKIVLALLAQQSQLPAEELANLHPQLVLPAEKNWSSEKRVELNALEAAQKALHAQEKMERQSFIPKLALKGHYEILQQDLSLLDPKAYVALGMNWTLFDGRQGHLKAEEKALEQQKVKEKIREVEEQLLLAETKAQADWDLAQEKIELQKAEKKLAEEHYALVQEQYQNGLTDLREPLAALKDIEQISFSLAQSRYQARRAYLALIQAKGQLIKTIEQQ</sequence>